<proteinExistence type="predicted"/>
<dbReference type="RefSeq" id="WP_290273526.1">
    <property type="nucleotide sequence ID" value="NZ_JAUFQP010000013.1"/>
</dbReference>
<reference evidence="1 2" key="1">
    <citation type="submission" date="2024-09" db="EMBL/GenBank/DDBJ databases">
        <authorList>
            <person name="Sun Q."/>
            <person name="Mori K."/>
        </authorList>
    </citation>
    <scope>NUCLEOTIDE SEQUENCE [LARGE SCALE GENOMIC DNA]</scope>
    <source>
        <strain evidence="1 2">CECT 8300</strain>
    </source>
</reference>
<name>A0ABV5GZM0_9FLAO</name>
<evidence type="ECO:0000313" key="1">
    <source>
        <dbReference type="EMBL" id="MFB9104681.1"/>
    </source>
</evidence>
<accession>A0ABV5GZM0</accession>
<evidence type="ECO:0000313" key="2">
    <source>
        <dbReference type="Proteomes" id="UP001589590"/>
    </source>
</evidence>
<dbReference type="EMBL" id="JBHMFA010000005">
    <property type="protein sequence ID" value="MFB9104681.1"/>
    <property type="molecule type" value="Genomic_DNA"/>
</dbReference>
<protein>
    <submittedName>
        <fullName evidence="1">Uncharacterized protein</fullName>
    </submittedName>
</protein>
<organism evidence="1 2">
    <name type="scientific">Algibacter miyuki</name>
    <dbReference type="NCBI Taxonomy" id="1306933"/>
    <lineage>
        <taxon>Bacteria</taxon>
        <taxon>Pseudomonadati</taxon>
        <taxon>Bacteroidota</taxon>
        <taxon>Flavobacteriia</taxon>
        <taxon>Flavobacteriales</taxon>
        <taxon>Flavobacteriaceae</taxon>
        <taxon>Algibacter</taxon>
    </lineage>
</organism>
<comment type="caution">
    <text evidence="1">The sequence shown here is derived from an EMBL/GenBank/DDBJ whole genome shotgun (WGS) entry which is preliminary data.</text>
</comment>
<keyword evidence="2" id="KW-1185">Reference proteome</keyword>
<dbReference type="Proteomes" id="UP001589590">
    <property type="component" value="Unassembled WGS sequence"/>
</dbReference>
<gene>
    <name evidence="1" type="ORF">ACFFU1_07215</name>
</gene>
<sequence>MKKLIPLFLGLIIGAVITYYFCPRVVTDANEGVENPTGTITIIEAENLSTNWEKYNETEIDSTIEVEGSRKQMRSGAWTLKNIEDYLYFAKKESEIIGYTMTGLRVYLGNYGGKSKGSNKNRNTLFIAPTGHKNTAGVKSLKGDVLGDDGDIVLPIDPLNDAAGGEDGYPQ</sequence>